<dbReference type="STRING" id="34508.A0A4U5P1A7"/>
<organism evidence="3 4">
    <name type="scientific">Steinernema carpocapsae</name>
    <name type="common">Entomopathogenic nematode</name>
    <dbReference type="NCBI Taxonomy" id="34508"/>
    <lineage>
        <taxon>Eukaryota</taxon>
        <taxon>Metazoa</taxon>
        <taxon>Ecdysozoa</taxon>
        <taxon>Nematoda</taxon>
        <taxon>Chromadorea</taxon>
        <taxon>Rhabditida</taxon>
        <taxon>Tylenchina</taxon>
        <taxon>Panagrolaimomorpha</taxon>
        <taxon>Strongyloidoidea</taxon>
        <taxon>Steinernematidae</taxon>
        <taxon>Steinernema</taxon>
    </lineage>
</organism>
<dbReference type="PANTHER" id="PTHR11909">
    <property type="entry name" value="CASEIN KINASE-RELATED"/>
    <property type="match status" value="1"/>
</dbReference>
<feature type="domain" description="Protein kinase" evidence="2">
    <location>
        <begin position="34"/>
        <end position="298"/>
    </location>
</feature>
<sequence length="322" mass="37826">MSEEHDRDDSSNNSLVEDRLPDTNNMIQGQQFKFAVGHKLSPGRYGAVYEVLRKTDGKSFAAKLEVCDLHFHGLHTEWNVMKEAAKARCTHFPALVDRGKIDGHFKFIVMTKLGENLFKLRLSFVEQRFSPTTALRLAMQTLEALEELHTIGYIHRDVKASNFAVKETNGEVQVYILDFGLCRHYRDSDNQMKAPRDSVQFRGTTRYASLAAHYEKEQSPKDDIESWLYMVIEMMTGSLPWSVYRKNERDMVQRLKEECRHSEGLYRLLEYCPRMEFHRILKYIDGLKYFNQPDHKFIKELLQHAFKNNGLKMDEAWDWQED</sequence>
<evidence type="ECO:0000313" key="3">
    <source>
        <dbReference type="EMBL" id="TKR89501.1"/>
    </source>
</evidence>
<keyword evidence="4" id="KW-1185">Reference proteome</keyword>
<evidence type="ECO:0000259" key="2">
    <source>
        <dbReference type="PROSITE" id="PS50011"/>
    </source>
</evidence>
<dbReference type="InterPro" id="IPR000719">
    <property type="entry name" value="Prot_kinase_dom"/>
</dbReference>
<dbReference type="PROSITE" id="PS50011">
    <property type="entry name" value="PROTEIN_KINASE_DOM"/>
    <property type="match status" value="1"/>
</dbReference>
<reference evidence="3 4" key="1">
    <citation type="journal article" date="2015" name="Genome Biol.">
        <title>Comparative genomics of Steinernema reveals deeply conserved gene regulatory networks.</title>
        <authorList>
            <person name="Dillman A.R."/>
            <person name="Macchietto M."/>
            <person name="Porter C.F."/>
            <person name="Rogers A."/>
            <person name="Williams B."/>
            <person name="Antoshechkin I."/>
            <person name="Lee M.M."/>
            <person name="Goodwin Z."/>
            <person name="Lu X."/>
            <person name="Lewis E.E."/>
            <person name="Goodrich-Blair H."/>
            <person name="Stock S.P."/>
            <person name="Adams B.J."/>
            <person name="Sternberg P.W."/>
            <person name="Mortazavi A."/>
        </authorList>
    </citation>
    <scope>NUCLEOTIDE SEQUENCE [LARGE SCALE GENOMIC DNA]</scope>
    <source>
        <strain evidence="3 4">ALL</strain>
    </source>
</reference>
<dbReference type="Pfam" id="PF00069">
    <property type="entry name" value="Pkinase"/>
    <property type="match status" value="1"/>
</dbReference>
<protein>
    <recommendedName>
        <fullName evidence="2">Protein kinase domain-containing protein</fullName>
    </recommendedName>
</protein>
<name>A0A4U5P1A7_STECR</name>
<comment type="caution">
    <text evidence="3">The sequence shown here is derived from an EMBL/GenBank/DDBJ whole genome shotgun (WGS) entry which is preliminary data.</text>
</comment>
<dbReference type="GO" id="GO:0004672">
    <property type="term" value="F:protein kinase activity"/>
    <property type="evidence" value="ECO:0007669"/>
    <property type="project" value="InterPro"/>
</dbReference>
<dbReference type="OrthoDB" id="2687620at2759"/>
<evidence type="ECO:0000256" key="1">
    <source>
        <dbReference type="SAM" id="MobiDB-lite"/>
    </source>
</evidence>
<dbReference type="AlphaFoldDB" id="A0A4U5P1A7"/>
<dbReference type="InterPro" id="IPR050235">
    <property type="entry name" value="CK1_Ser-Thr_kinase"/>
</dbReference>
<feature type="region of interest" description="Disordered" evidence="1">
    <location>
        <begin position="1"/>
        <end position="20"/>
    </location>
</feature>
<reference evidence="3 4" key="2">
    <citation type="journal article" date="2019" name="G3 (Bethesda)">
        <title>Hybrid Assembly of the Genome of the Entomopathogenic Nematode Steinernema carpocapsae Identifies the X-Chromosome.</title>
        <authorList>
            <person name="Serra L."/>
            <person name="Macchietto M."/>
            <person name="Macias-Munoz A."/>
            <person name="McGill C.J."/>
            <person name="Rodriguez I.M."/>
            <person name="Rodriguez B."/>
            <person name="Murad R."/>
            <person name="Mortazavi A."/>
        </authorList>
    </citation>
    <scope>NUCLEOTIDE SEQUENCE [LARGE SCALE GENOMIC DNA]</scope>
    <source>
        <strain evidence="3 4">ALL</strain>
    </source>
</reference>
<dbReference type="SUPFAM" id="SSF56112">
    <property type="entry name" value="Protein kinase-like (PK-like)"/>
    <property type="match status" value="1"/>
</dbReference>
<dbReference type="SMART" id="SM00220">
    <property type="entry name" value="S_TKc"/>
    <property type="match status" value="1"/>
</dbReference>
<dbReference type="Proteomes" id="UP000298663">
    <property type="component" value="Unassembled WGS sequence"/>
</dbReference>
<dbReference type="Gene3D" id="1.10.510.10">
    <property type="entry name" value="Transferase(Phosphotransferase) domain 1"/>
    <property type="match status" value="1"/>
</dbReference>
<evidence type="ECO:0000313" key="4">
    <source>
        <dbReference type="Proteomes" id="UP000298663"/>
    </source>
</evidence>
<accession>A0A4U5P1A7</accession>
<dbReference type="EMBL" id="AZBU02000003">
    <property type="protein sequence ID" value="TKR89501.1"/>
    <property type="molecule type" value="Genomic_DNA"/>
</dbReference>
<gene>
    <name evidence="3" type="ORF">L596_013596</name>
</gene>
<dbReference type="GO" id="GO:0005524">
    <property type="term" value="F:ATP binding"/>
    <property type="evidence" value="ECO:0007669"/>
    <property type="project" value="InterPro"/>
</dbReference>
<dbReference type="InterPro" id="IPR011009">
    <property type="entry name" value="Kinase-like_dom_sf"/>
</dbReference>
<proteinExistence type="predicted"/>